<sequence>MEQTASSTGEKIILVPFLSEMTGIYHKWMLDPFIREMTCTDELDLDEVKSIQKSYLNDSKDLVFLILDLTNEDQQLQKDNYIPQLDQILEQHKDQLIDKIKRPALAGDINLFLQRNNEDLTQGELNVMIAEQKCQRKGLAQEAIKMIMQYGVKYHGQRSFIAKISNTNTSSIELFKKLGFHLEKEIEAFEEVHYVISNKDLQEQGEFIVYNY</sequence>
<dbReference type="SUPFAM" id="SSF55729">
    <property type="entry name" value="Acyl-CoA N-acyltransferases (Nat)"/>
    <property type="match status" value="1"/>
</dbReference>
<accession>A0A078AIH7</accession>
<keyword evidence="2 5" id="KW-0808">Transferase</keyword>
<name>A0A078AIH7_STYLE</name>
<evidence type="ECO:0000313" key="6">
    <source>
        <dbReference type="Proteomes" id="UP000039865"/>
    </source>
</evidence>
<dbReference type="Pfam" id="PF13302">
    <property type="entry name" value="Acetyltransf_3"/>
    <property type="match status" value="1"/>
</dbReference>
<dbReference type="PROSITE" id="PS51186">
    <property type="entry name" value="GNAT"/>
    <property type="match status" value="1"/>
</dbReference>
<dbReference type="GO" id="GO:0008080">
    <property type="term" value="F:N-acetyltransferase activity"/>
    <property type="evidence" value="ECO:0007669"/>
    <property type="project" value="InterPro"/>
</dbReference>
<evidence type="ECO:0000256" key="1">
    <source>
        <dbReference type="ARBA" id="ARBA00009342"/>
    </source>
</evidence>
<dbReference type="InterPro" id="IPR039135">
    <property type="entry name" value="NAT9-like"/>
</dbReference>
<organism evidence="5 6">
    <name type="scientific">Stylonychia lemnae</name>
    <name type="common">Ciliate</name>
    <dbReference type="NCBI Taxonomy" id="5949"/>
    <lineage>
        <taxon>Eukaryota</taxon>
        <taxon>Sar</taxon>
        <taxon>Alveolata</taxon>
        <taxon>Ciliophora</taxon>
        <taxon>Intramacronucleata</taxon>
        <taxon>Spirotrichea</taxon>
        <taxon>Stichotrichia</taxon>
        <taxon>Sporadotrichida</taxon>
        <taxon>Oxytrichidae</taxon>
        <taxon>Stylonychinae</taxon>
        <taxon>Stylonychia</taxon>
    </lineage>
</organism>
<feature type="domain" description="N-acetyltransferase" evidence="4">
    <location>
        <begin position="32"/>
        <end position="201"/>
    </location>
</feature>
<dbReference type="InParanoid" id="A0A078AIH7"/>
<reference evidence="5 6" key="1">
    <citation type="submission" date="2014-06" db="EMBL/GenBank/DDBJ databases">
        <authorList>
            <person name="Swart Estienne"/>
        </authorList>
    </citation>
    <scope>NUCLEOTIDE SEQUENCE [LARGE SCALE GENOMIC DNA]</scope>
    <source>
        <strain evidence="5 6">130c</strain>
    </source>
</reference>
<dbReference type="PANTHER" id="PTHR13256:SF16">
    <property type="entry name" value="ALPHA_BETA-TUBULIN-N-ACETYLTRANSFERASE 9"/>
    <property type="match status" value="1"/>
</dbReference>
<dbReference type="AlphaFoldDB" id="A0A078AIH7"/>
<dbReference type="Proteomes" id="UP000039865">
    <property type="component" value="Unassembled WGS sequence"/>
</dbReference>
<keyword evidence="6" id="KW-1185">Reference proteome</keyword>
<evidence type="ECO:0000256" key="2">
    <source>
        <dbReference type="ARBA" id="ARBA00022679"/>
    </source>
</evidence>
<dbReference type="OrthoDB" id="5043642at2759"/>
<dbReference type="Gene3D" id="3.40.630.30">
    <property type="match status" value="1"/>
</dbReference>
<dbReference type="PANTHER" id="PTHR13256">
    <property type="entry name" value="N-ACETYLTRANSFERASE 9"/>
    <property type="match status" value="1"/>
</dbReference>
<proteinExistence type="inferred from homology"/>
<keyword evidence="3" id="KW-0012">Acyltransferase</keyword>
<comment type="similarity">
    <text evidence="1">Belongs to the acetyltransferase family. GNAT subfamily.</text>
</comment>
<protein>
    <submittedName>
        <fullName evidence="5">N-acetyltransferase 9</fullName>
    </submittedName>
</protein>
<evidence type="ECO:0000313" key="5">
    <source>
        <dbReference type="EMBL" id="CDW82055.1"/>
    </source>
</evidence>
<evidence type="ECO:0000259" key="4">
    <source>
        <dbReference type="PROSITE" id="PS51186"/>
    </source>
</evidence>
<dbReference type="EMBL" id="CCKQ01010528">
    <property type="protein sequence ID" value="CDW82055.1"/>
    <property type="molecule type" value="Genomic_DNA"/>
</dbReference>
<dbReference type="OMA" id="WHVPRYH"/>
<evidence type="ECO:0000256" key="3">
    <source>
        <dbReference type="ARBA" id="ARBA00023315"/>
    </source>
</evidence>
<dbReference type="InterPro" id="IPR016181">
    <property type="entry name" value="Acyl_CoA_acyltransferase"/>
</dbReference>
<gene>
    <name evidence="5" type="primary">Contig8384.g8944</name>
    <name evidence="5" type="ORF">STYLEM_11080</name>
</gene>
<dbReference type="InterPro" id="IPR000182">
    <property type="entry name" value="GNAT_dom"/>
</dbReference>